<accession>A0ABW9R3A0</accession>
<comment type="caution">
    <text evidence="2">The sequence shown here is derived from an EMBL/GenBank/DDBJ whole genome shotgun (WGS) entry which is preliminary data.</text>
</comment>
<feature type="non-terminal residue" evidence="2">
    <location>
        <position position="1"/>
    </location>
</feature>
<feature type="non-terminal residue" evidence="2">
    <location>
        <position position="159"/>
    </location>
</feature>
<name>A0ABW9R3A0_9ACTN</name>
<reference evidence="2 3" key="1">
    <citation type="submission" date="2019-11" db="EMBL/GenBank/DDBJ databases">
        <title>Acidiferrimicrobium australis gen. nov., sp. nov., an acidophilic and obligately heterotrophic, member of the Actinobacteria that catalyses dissimilatory oxido- reduction of iron isolated from metal-rich acidic water in Chile.</title>
        <authorList>
            <person name="Gonzalez D."/>
            <person name="Huber K."/>
            <person name="Hedrich S."/>
            <person name="Rojas-Villalobos C."/>
            <person name="Quatrini R."/>
            <person name="Dinamarca M.A."/>
            <person name="Schwarz A."/>
            <person name="Canales C."/>
            <person name="Nancucheo I."/>
        </authorList>
    </citation>
    <scope>NUCLEOTIDE SEQUENCE [LARGE SCALE GENOMIC DNA]</scope>
    <source>
        <strain evidence="2 3">USS-CCA1</strain>
    </source>
</reference>
<sequence>GVPSDRGPGEPPRAMALSSDGNGYWCALDPRAGTALVVAESALNVACVGARPVAVVNCLNFGNPEHPEVMWQLSEAIDGMGEACRALGLPVVGGNVSLYNESRGHDIDPTPVVATLGLVDELHRRPPGVRLAAGDRVLLVQPPGTRPSLGGSQWAVRVR</sequence>
<evidence type="ECO:0000259" key="1">
    <source>
        <dbReference type="Pfam" id="PF00586"/>
    </source>
</evidence>
<dbReference type="Proteomes" id="UP000437736">
    <property type="component" value="Unassembled WGS sequence"/>
</dbReference>
<dbReference type="PANTHER" id="PTHR43555">
    <property type="entry name" value="PHOSPHORIBOSYLFORMYLGLYCINAMIDINE SYNTHASE SUBUNIT PURL"/>
    <property type="match status" value="1"/>
</dbReference>
<organism evidence="2 3">
    <name type="scientific">Acidiferrimicrobium australe</name>
    <dbReference type="NCBI Taxonomy" id="2664430"/>
    <lineage>
        <taxon>Bacteria</taxon>
        <taxon>Bacillati</taxon>
        <taxon>Actinomycetota</taxon>
        <taxon>Acidimicrobiia</taxon>
        <taxon>Acidimicrobiales</taxon>
        <taxon>Acidimicrobiaceae</taxon>
        <taxon>Acidiferrimicrobium</taxon>
    </lineage>
</organism>
<feature type="domain" description="PurM-like N-terminal" evidence="1">
    <location>
        <begin position="13"/>
        <end position="119"/>
    </location>
</feature>
<evidence type="ECO:0000313" key="3">
    <source>
        <dbReference type="Proteomes" id="UP000437736"/>
    </source>
</evidence>
<dbReference type="InterPro" id="IPR016188">
    <property type="entry name" value="PurM-like_N"/>
</dbReference>
<dbReference type="PANTHER" id="PTHR43555:SF1">
    <property type="entry name" value="PHOSPHORIBOSYLFORMYLGLYCINAMIDINE SYNTHASE SUBUNIT PURL"/>
    <property type="match status" value="1"/>
</dbReference>
<dbReference type="Gene3D" id="3.30.1330.10">
    <property type="entry name" value="PurM-like, N-terminal domain"/>
    <property type="match status" value="1"/>
</dbReference>
<dbReference type="CDD" id="cd02204">
    <property type="entry name" value="PurL_repeat2"/>
    <property type="match status" value="1"/>
</dbReference>
<keyword evidence="3" id="KW-1185">Reference proteome</keyword>
<dbReference type="SUPFAM" id="SSF55326">
    <property type="entry name" value="PurM N-terminal domain-like"/>
    <property type="match status" value="1"/>
</dbReference>
<evidence type="ECO:0000313" key="2">
    <source>
        <dbReference type="EMBL" id="MST35153.1"/>
    </source>
</evidence>
<gene>
    <name evidence="2" type="ORF">GHK86_20775</name>
</gene>
<dbReference type="Pfam" id="PF00586">
    <property type="entry name" value="AIRS"/>
    <property type="match status" value="1"/>
</dbReference>
<dbReference type="InterPro" id="IPR036921">
    <property type="entry name" value="PurM-like_N_sf"/>
</dbReference>
<dbReference type="EMBL" id="WJHE01001472">
    <property type="protein sequence ID" value="MST35153.1"/>
    <property type="molecule type" value="Genomic_DNA"/>
</dbReference>
<protein>
    <submittedName>
        <fullName evidence="2">Phosphoribosylformylglycinamidine synthase subunit PurL</fullName>
    </submittedName>
</protein>
<proteinExistence type="predicted"/>
<dbReference type="InterPro" id="IPR010074">
    <property type="entry name" value="PRibForGlyAmidine_synth_PurL"/>
</dbReference>